<feature type="compositionally biased region" description="Low complexity" evidence="5">
    <location>
        <begin position="45"/>
        <end position="54"/>
    </location>
</feature>
<dbReference type="SUPFAM" id="SSF49879">
    <property type="entry name" value="SMAD/FHA domain"/>
    <property type="match status" value="1"/>
</dbReference>
<dbReference type="GO" id="GO:0005634">
    <property type="term" value="C:nucleus"/>
    <property type="evidence" value="ECO:0007669"/>
    <property type="project" value="TreeGrafter"/>
</dbReference>
<dbReference type="PANTHER" id="PTHR16161">
    <property type="entry name" value="TRANSCRIPTIONAL PROTEIN SWT1"/>
    <property type="match status" value="1"/>
</dbReference>
<dbReference type="CDD" id="cd00060">
    <property type="entry name" value="FHA"/>
    <property type="match status" value="1"/>
</dbReference>
<feature type="coiled-coil region" evidence="4">
    <location>
        <begin position="522"/>
        <end position="549"/>
    </location>
</feature>
<dbReference type="Gene3D" id="3.40.50.1010">
    <property type="entry name" value="5'-nuclease"/>
    <property type="match status" value="1"/>
</dbReference>
<keyword evidence="3" id="KW-0131">Cell cycle</keyword>
<dbReference type="Pfam" id="PF16589">
    <property type="entry name" value="BRCT_2"/>
    <property type="match status" value="1"/>
</dbReference>
<dbReference type="RefSeq" id="XP_044553174.1">
    <property type="nucleotide sequence ID" value="XM_044690585.1"/>
</dbReference>
<dbReference type="SUPFAM" id="SSF52113">
    <property type="entry name" value="BRCT domain"/>
    <property type="match status" value="2"/>
</dbReference>
<dbReference type="Proteomes" id="UP000816034">
    <property type="component" value="Unassembled WGS sequence"/>
</dbReference>
<dbReference type="PANTHER" id="PTHR16161:SF0">
    <property type="entry name" value="TRANSCRIPTIONAL PROTEIN SWT1"/>
    <property type="match status" value="1"/>
</dbReference>
<name>A0AA88GUL9_NAELO</name>
<dbReference type="Pfam" id="PF00498">
    <property type="entry name" value="FHA"/>
    <property type="match status" value="1"/>
</dbReference>
<dbReference type="InterPro" id="IPR036420">
    <property type="entry name" value="BRCT_dom_sf"/>
</dbReference>
<feature type="domain" description="FHA" evidence="6">
    <location>
        <begin position="412"/>
        <end position="477"/>
    </location>
</feature>
<feature type="compositionally biased region" description="Low complexity" evidence="5">
    <location>
        <begin position="10"/>
        <end position="25"/>
    </location>
</feature>
<evidence type="ECO:0000256" key="5">
    <source>
        <dbReference type="SAM" id="MobiDB-lite"/>
    </source>
</evidence>
<feature type="compositionally biased region" description="Basic and acidic residues" evidence="5">
    <location>
        <begin position="149"/>
        <end position="160"/>
    </location>
</feature>
<dbReference type="InterPro" id="IPR002716">
    <property type="entry name" value="PIN_dom"/>
</dbReference>
<dbReference type="InterPro" id="IPR029060">
    <property type="entry name" value="PIN-like_dom_sf"/>
</dbReference>
<sequence length="729" mass="82974">MPTKPSLVFSSPTKSSAQVPSSSKPSPRPFEASSPPNYASHSSKEINSSSSNKHPSLTLSVNNRSMTSRTPLKTYKGSENTNNNSEVFDNSFTFESPKKHTTSLSSSHDLESSDKKRKLDQASTSSISSPSGWKTKPSKKLKDTLSSMSDDKKPFSHKEVKPKSKRTKFIIGVTGGDFIEKGEVVNIIKKLSKNSEYDYVEIGGSDCEKFTHLVCLDENPKKTLKLIYSIALNIPILKSSWLYESDKASYFVSESEFYITNYLRKRPSGGVLKDKRCFVLRGDTVSLPSPEICERFIELCGGTIVEKITQANIIITTSASNELEYIIPRHDISSLPMYPVVTMRWIVDVVDKQQLLDTKEYRDEYYYSLECINKEKEILKQTSPSHIACLRLTSTLDCTAPLIPLYMDKKVVTLGRAATDVDHVIDTPNSKKNPVISRIHAKIVQIQENSSQSEDKVIRWKLIDSSSNGTFVNNTKVKEAFLVNGDVIAFGHNKANVAVGEKVPFVHTKCIYVFETEEIVNTEDVQKEKEELQKENEKMRQEIQRLRESHMKTAMSNIQKEKEIIRLQNLVLQNQRRDSLEFPFNHKLYIIDTNVLVERLHILKTLLEKVNCSCIIPQTVISELDKLKLRKDMCGTKARDAIRFLEESFEKRKYENLYGQQAHQTLNGMEDGGVQPQSADDHIINCCLYFKDKVLKRKEKNHELILLTYDRNMRIKSGINKIYAPSNFE</sequence>
<dbReference type="EMBL" id="PYSW02000008">
    <property type="protein sequence ID" value="KAG2389182.1"/>
    <property type="molecule type" value="Genomic_DNA"/>
</dbReference>
<evidence type="ECO:0000259" key="6">
    <source>
        <dbReference type="PROSITE" id="PS50006"/>
    </source>
</evidence>
<keyword evidence="4" id="KW-0175">Coiled coil</keyword>
<dbReference type="Gene3D" id="2.60.200.20">
    <property type="match status" value="1"/>
</dbReference>
<feature type="compositionally biased region" description="Polar residues" evidence="5">
    <location>
        <begin position="55"/>
        <end position="94"/>
    </location>
</feature>
<evidence type="ECO:0000256" key="1">
    <source>
        <dbReference type="ARBA" id="ARBA00004286"/>
    </source>
</evidence>
<keyword evidence="2" id="KW-0158">Chromosome</keyword>
<keyword evidence="9" id="KW-1185">Reference proteome</keyword>
<feature type="region of interest" description="Disordered" evidence="5">
    <location>
        <begin position="1"/>
        <end position="160"/>
    </location>
</feature>
<dbReference type="PROSITE" id="PS50172">
    <property type="entry name" value="BRCT"/>
    <property type="match status" value="2"/>
</dbReference>
<proteinExistence type="predicted"/>
<dbReference type="SMART" id="SM00292">
    <property type="entry name" value="BRCT"/>
    <property type="match status" value="2"/>
</dbReference>
<dbReference type="PROSITE" id="PS50006">
    <property type="entry name" value="FHA_DOMAIN"/>
    <property type="match status" value="1"/>
</dbReference>
<dbReference type="AlphaFoldDB" id="A0AA88GUL9"/>
<dbReference type="SMART" id="SM00240">
    <property type="entry name" value="FHA"/>
    <property type="match status" value="1"/>
</dbReference>
<dbReference type="InterPro" id="IPR008984">
    <property type="entry name" value="SMAD_FHA_dom_sf"/>
</dbReference>
<dbReference type="InterPro" id="IPR001357">
    <property type="entry name" value="BRCT_dom"/>
</dbReference>
<evidence type="ECO:0000313" key="8">
    <source>
        <dbReference type="EMBL" id="KAG2389182.1"/>
    </source>
</evidence>
<dbReference type="InterPro" id="IPR052626">
    <property type="entry name" value="SWT1_Regulator"/>
</dbReference>
<feature type="domain" description="BRCT" evidence="7">
    <location>
        <begin position="169"/>
        <end position="259"/>
    </location>
</feature>
<dbReference type="GO" id="GO:0005694">
    <property type="term" value="C:chromosome"/>
    <property type="evidence" value="ECO:0007669"/>
    <property type="project" value="UniProtKB-SubCell"/>
</dbReference>
<organism evidence="8 9">
    <name type="scientific">Naegleria lovaniensis</name>
    <name type="common">Amoeba</name>
    <dbReference type="NCBI Taxonomy" id="51637"/>
    <lineage>
        <taxon>Eukaryota</taxon>
        <taxon>Discoba</taxon>
        <taxon>Heterolobosea</taxon>
        <taxon>Tetramitia</taxon>
        <taxon>Eutetramitia</taxon>
        <taxon>Vahlkampfiidae</taxon>
        <taxon>Naegleria</taxon>
    </lineage>
</organism>
<dbReference type="SUPFAM" id="SSF88723">
    <property type="entry name" value="PIN domain-like"/>
    <property type="match status" value="1"/>
</dbReference>
<protein>
    <recommendedName>
        <fullName evidence="10">FHA domain-containing protein</fullName>
    </recommendedName>
</protein>
<comment type="subcellular location">
    <subcellularLocation>
        <location evidence="1">Chromosome</location>
    </subcellularLocation>
</comment>
<evidence type="ECO:0000256" key="3">
    <source>
        <dbReference type="ARBA" id="ARBA00023306"/>
    </source>
</evidence>
<comment type="caution">
    <text evidence="8">The sequence shown here is derived from an EMBL/GenBank/DDBJ whole genome shotgun (WGS) entry which is preliminary data.</text>
</comment>
<evidence type="ECO:0000313" key="9">
    <source>
        <dbReference type="Proteomes" id="UP000816034"/>
    </source>
</evidence>
<feature type="compositionally biased region" description="Basic and acidic residues" evidence="5">
    <location>
        <begin position="108"/>
        <end position="120"/>
    </location>
</feature>
<evidence type="ECO:0008006" key="10">
    <source>
        <dbReference type="Google" id="ProtNLM"/>
    </source>
</evidence>
<evidence type="ECO:0000259" key="7">
    <source>
        <dbReference type="PROSITE" id="PS50172"/>
    </source>
</evidence>
<reference evidence="8 9" key="1">
    <citation type="journal article" date="2018" name="BMC Genomics">
        <title>The genome of Naegleria lovaniensis, the basis for a comparative approach to unravel pathogenicity factors of the human pathogenic amoeba N. fowleri.</title>
        <authorList>
            <person name="Liechti N."/>
            <person name="Schurch N."/>
            <person name="Bruggmann R."/>
            <person name="Wittwer M."/>
        </authorList>
    </citation>
    <scope>NUCLEOTIDE SEQUENCE [LARGE SCALE GENOMIC DNA]</scope>
    <source>
        <strain evidence="8 9">ATCC 30569</strain>
    </source>
</reference>
<dbReference type="Pfam" id="PF13638">
    <property type="entry name" value="PIN_4"/>
    <property type="match status" value="1"/>
</dbReference>
<gene>
    <name evidence="8" type="ORF">C9374_014582</name>
</gene>
<dbReference type="InterPro" id="IPR000253">
    <property type="entry name" value="FHA_dom"/>
</dbReference>
<accession>A0AA88GUL9</accession>
<dbReference type="SMART" id="SM00670">
    <property type="entry name" value="PINc"/>
    <property type="match status" value="1"/>
</dbReference>
<feature type="domain" description="BRCT" evidence="7">
    <location>
        <begin position="278"/>
        <end position="363"/>
    </location>
</feature>
<dbReference type="Gene3D" id="3.40.50.10190">
    <property type="entry name" value="BRCT domain"/>
    <property type="match status" value="2"/>
</dbReference>
<feature type="compositionally biased region" description="Polar residues" evidence="5">
    <location>
        <begin position="121"/>
        <end position="132"/>
    </location>
</feature>
<evidence type="ECO:0000256" key="2">
    <source>
        <dbReference type="ARBA" id="ARBA00022454"/>
    </source>
</evidence>
<dbReference type="GeneID" id="68107035"/>
<evidence type="ECO:0000256" key="4">
    <source>
        <dbReference type="SAM" id="Coils"/>
    </source>
</evidence>